<dbReference type="OrthoDB" id="4968093at2"/>
<sequence>MAGRRDKIFYFTADGDAFAPTGFARSHWGPDHLNGPAIVGLAARELERRHGSPDFRPARLTVDLFRAARERPTTVRTALVRDGHRVRNATCEVIQDDTVVAAATLVLFRHSVSPPGQLWSAEQRFDPPVAPVFSPDSLRPYTNSADAGWTDTVSAHQNASRKAFFNHSIDVVGGHRNTAFVNAAVLAEATSLVTNMGTAGVGFINGDLTVALARMPVDDWIGVQADSHVDADGIAVGTATLYDRAGAFGSGMVTAIANPAAQIDFTRSEFEGFRI</sequence>
<evidence type="ECO:0000259" key="1">
    <source>
        <dbReference type="Pfam" id="PF13622"/>
    </source>
</evidence>
<dbReference type="InterPro" id="IPR029069">
    <property type="entry name" value="HotDog_dom_sf"/>
</dbReference>
<gene>
    <name evidence="3" type="ORF">BST26_11100</name>
</gene>
<dbReference type="Pfam" id="PF13622">
    <property type="entry name" value="4HBT_3"/>
    <property type="match status" value="1"/>
</dbReference>
<dbReference type="InterPro" id="IPR049449">
    <property type="entry name" value="TesB_ACOT8-like_N"/>
</dbReference>
<dbReference type="SUPFAM" id="SSF54637">
    <property type="entry name" value="Thioesterase/thiol ester dehydrase-isomerase"/>
    <property type="match status" value="1"/>
</dbReference>
<organism evidence="3 4">
    <name type="scientific">Mycolicibacterium insubricum</name>
    <dbReference type="NCBI Taxonomy" id="444597"/>
    <lineage>
        <taxon>Bacteria</taxon>
        <taxon>Bacillati</taxon>
        <taxon>Actinomycetota</taxon>
        <taxon>Actinomycetes</taxon>
        <taxon>Mycobacteriales</taxon>
        <taxon>Mycobacteriaceae</taxon>
        <taxon>Mycolicibacterium</taxon>
    </lineage>
</organism>
<dbReference type="RefSeq" id="WP_083030970.1">
    <property type="nucleotide sequence ID" value="NZ_AP022618.1"/>
</dbReference>
<dbReference type="STRING" id="444597.BST26_11100"/>
<protein>
    <submittedName>
        <fullName evidence="3">Thioesterase</fullName>
    </submittedName>
</protein>
<comment type="caution">
    <text evidence="3">The sequence shown here is derived from an EMBL/GenBank/DDBJ whole genome shotgun (WGS) entry which is preliminary data.</text>
</comment>
<proteinExistence type="predicted"/>
<name>A0A1X0DD97_9MYCO</name>
<dbReference type="EMBL" id="MVHS01000022">
    <property type="protein sequence ID" value="ORA70374.1"/>
    <property type="molecule type" value="Genomic_DNA"/>
</dbReference>
<dbReference type="AlphaFoldDB" id="A0A1X0DD97"/>
<reference evidence="3 4" key="1">
    <citation type="submission" date="2016-12" db="EMBL/GenBank/DDBJ databases">
        <title>The new phylogeny of genus Mycobacterium.</title>
        <authorList>
            <person name="Tortoli E."/>
            <person name="Trovato A."/>
            <person name="Cirillo D.M."/>
        </authorList>
    </citation>
    <scope>NUCLEOTIDE SEQUENCE [LARGE SCALE GENOMIC DNA]</scope>
    <source>
        <strain evidence="3 4">DSM 45130</strain>
    </source>
</reference>
<evidence type="ECO:0000313" key="4">
    <source>
        <dbReference type="Proteomes" id="UP000192801"/>
    </source>
</evidence>
<dbReference type="Proteomes" id="UP000192801">
    <property type="component" value="Unassembled WGS sequence"/>
</dbReference>
<dbReference type="InterPro" id="IPR049450">
    <property type="entry name" value="ACOT8-like_C"/>
</dbReference>
<dbReference type="InterPro" id="IPR042171">
    <property type="entry name" value="Acyl-CoA_hotdog"/>
</dbReference>
<dbReference type="Gene3D" id="2.40.160.210">
    <property type="entry name" value="Acyl-CoA thioesterase, double hotdog domain"/>
    <property type="match status" value="1"/>
</dbReference>
<dbReference type="Pfam" id="PF20789">
    <property type="entry name" value="4HBT_3C"/>
    <property type="match status" value="1"/>
</dbReference>
<keyword evidence="4" id="KW-1185">Reference proteome</keyword>
<evidence type="ECO:0000313" key="3">
    <source>
        <dbReference type="EMBL" id="ORA70374.1"/>
    </source>
</evidence>
<evidence type="ECO:0000259" key="2">
    <source>
        <dbReference type="Pfam" id="PF20789"/>
    </source>
</evidence>
<feature type="domain" description="Acyl-CoA thioesterase-like N-terminal HotDog" evidence="1">
    <location>
        <begin position="26"/>
        <end position="106"/>
    </location>
</feature>
<accession>A0A1X0DD97</accession>
<feature type="domain" description="Acyl-CoA thioesterase-like C-terminal" evidence="2">
    <location>
        <begin position="141"/>
        <end position="247"/>
    </location>
</feature>